<evidence type="ECO:0000313" key="6">
    <source>
        <dbReference type="EMBL" id="GID54880.1"/>
    </source>
</evidence>
<feature type="DNA-binding region" description="H-T-H motif" evidence="4">
    <location>
        <begin position="33"/>
        <end position="52"/>
    </location>
</feature>
<comment type="caution">
    <text evidence="6">The sequence shown here is derived from an EMBL/GenBank/DDBJ whole genome shotgun (WGS) entry which is preliminary data.</text>
</comment>
<evidence type="ECO:0000313" key="7">
    <source>
        <dbReference type="Proteomes" id="UP000612282"/>
    </source>
</evidence>
<name>A0ABQ3X8P0_9ACTN</name>
<gene>
    <name evidence="6" type="ORF">Aco03nite_032840</name>
</gene>
<dbReference type="InterPro" id="IPR036271">
    <property type="entry name" value="Tet_transcr_reg_TetR-rel_C_sf"/>
</dbReference>
<dbReference type="Gene3D" id="1.10.10.60">
    <property type="entry name" value="Homeodomain-like"/>
    <property type="match status" value="1"/>
</dbReference>
<dbReference type="InterPro" id="IPR050109">
    <property type="entry name" value="HTH-type_TetR-like_transc_reg"/>
</dbReference>
<dbReference type="PRINTS" id="PR00455">
    <property type="entry name" value="HTHTETR"/>
</dbReference>
<keyword evidence="3" id="KW-0804">Transcription</keyword>
<dbReference type="EMBL" id="BOMG01000042">
    <property type="protein sequence ID" value="GID54880.1"/>
    <property type="molecule type" value="Genomic_DNA"/>
</dbReference>
<dbReference type="PROSITE" id="PS50977">
    <property type="entry name" value="HTH_TETR_2"/>
    <property type="match status" value="1"/>
</dbReference>
<dbReference type="PANTHER" id="PTHR30055:SF151">
    <property type="entry name" value="TRANSCRIPTIONAL REGULATORY PROTEIN"/>
    <property type="match status" value="1"/>
</dbReference>
<proteinExistence type="predicted"/>
<keyword evidence="2 4" id="KW-0238">DNA-binding</keyword>
<evidence type="ECO:0000256" key="3">
    <source>
        <dbReference type="ARBA" id="ARBA00023163"/>
    </source>
</evidence>
<evidence type="ECO:0000256" key="2">
    <source>
        <dbReference type="ARBA" id="ARBA00023125"/>
    </source>
</evidence>
<dbReference type="Gene3D" id="1.10.357.10">
    <property type="entry name" value="Tetracycline Repressor, domain 2"/>
    <property type="match status" value="1"/>
</dbReference>
<accession>A0ABQ3X8P0</accession>
<dbReference type="Pfam" id="PF00440">
    <property type="entry name" value="TetR_N"/>
    <property type="match status" value="1"/>
</dbReference>
<sequence length="223" mass="24057">MTPRPPASERLDRAELLTAALHIADTDGLDAVTLRRVATAFNVTPMALYWHFKDKNALLDALVERVLSELSGEPDLRTEMTALLHVLRAHPTLADLMPIRLLRTEPGLRLADRVIGLLRAAGHTPEAAAQLSIFLLTGLISLVTNQPGEMSVPDPAQRESLLAEKRAKLKSLSPQTYPHLTETVDFFLGLPDEDAYYSRGIALLLDGAAGGGPVSSRPSGGSV</sequence>
<protein>
    <recommendedName>
        <fullName evidence="5">HTH tetR-type domain-containing protein</fullName>
    </recommendedName>
</protein>
<dbReference type="SUPFAM" id="SSF48498">
    <property type="entry name" value="Tetracyclin repressor-like, C-terminal domain"/>
    <property type="match status" value="1"/>
</dbReference>
<dbReference type="InterPro" id="IPR001647">
    <property type="entry name" value="HTH_TetR"/>
</dbReference>
<keyword evidence="7" id="KW-1185">Reference proteome</keyword>
<dbReference type="Pfam" id="PF02909">
    <property type="entry name" value="TetR_C_1"/>
    <property type="match status" value="1"/>
</dbReference>
<dbReference type="Proteomes" id="UP000612282">
    <property type="component" value="Unassembled WGS sequence"/>
</dbReference>
<evidence type="ECO:0000256" key="4">
    <source>
        <dbReference type="PROSITE-ProRule" id="PRU00335"/>
    </source>
</evidence>
<evidence type="ECO:0000256" key="1">
    <source>
        <dbReference type="ARBA" id="ARBA00023015"/>
    </source>
</evidence>
<dbReference type="RefSeq" id="WP_203796070.1">
    <property type="nucleotide sequence ID" value="NZ_BAAAQE010000036.1"/>
</dbReference>
<dbReference type="PANTHER" id="PTHR30055">
    <property type="entry name" value="HTH-TYPE TRANSCRIPTIONAL REGULATOR RUTR"/>
    <property type="match status" value="1"/>
</dbReference>
<dbReference type="InterPro" id="IPR009057">
    <property type="entry name" value="Homeodomain-like_sf"/>
</dbReference>
<keyword evidence="1" id="KW-0805">Transcription regulation</keyword>
<feature type="domain" description="HTH tetR-type" evidence="5">
    <location>
        <begin position="10"/>
        <end position="70"/>
    </location>
</feature>
<evidence type="ECO:0000259" key="5">
    <source>
        <dbReference type="PROSITE" id="PS50977"/>
    </source>
</evidence>
<dbReference type="InterPro" id="IPR004111">
    <property type="entry name" value="Repressor_TetR_C"/>
</dbReference>
<dbReference type="SUPFAM" id="SSF46689">
    <property type="entry name" value="Homeodomain-like"/>
    <property type="match status" value="1"/>
</dbReference>
<organism evidence="6 7">
    <name type="scientific">Actinoplanes couchii</name>
    <dbReference type="NCBI Taxonomy" id="403638"/>
    <lineage>
        <taxon>Bacteria</taxon>
        <taxon>Bacillati</taxon>
        <taxon>Actinomycetota</taxon>
        <taxon>Actinomycetes</taxon>
        <taxon>Micromonosporales</taxon>
        <taxon>Micromonosporaceae</taxon>
        <taxon>Actinoplanes</taxon>
    </lineage>
</organism>
<reference evidence="6 7" key="1">
    <citation type="submission" date="2021-01" db="EMBL/GenBank/DDBJ databases">
        <title>Whole genome shotgun sequence of Actinoplanes couchii NBRC 106145.</title>
        <authorList>
            <person name="Komaki H."/>
            <person name="Tamura T."/>
        </authorList>
    </citation>
    <scope>NUCLEOTIDE SEQUENCE [LARGE SCALE GENOMIC DNA]</scope>
    <source>
        <strain evidence="6 7">NBRC 106145</strain>
    </source>
</reference>